<dbReference type="GO" id="GO:0012505">
    <property type="term" value="C:endomembrane system"/>
    <property type="evidence" value="ECO:0007669"/>
    <property type="project" value="UniProtKB-SubCell"/>
</dbReference>
<evidence type="ECO:0000259" key="5">
    <source>
        <dbReference type="PROSITE" id="PS50275"/>
    </source>
</evidence>
<protein>
    <recommendedName>
        <fullName evidence="5">SAC domain-containing protein</fullName>
    </recommendedName>
</protein>
<dbReference type="STRING" id="282301.A0A267FE30"/>
<dbReference type="PANTHER" id="PTHR45738">
    <property type="entry name" value="POLYPHOSPHOINOSITIDE PHOSPHATASE"/>
    <property type="match status" value="1"/>
</dbReference>
<evidence type="ECO:0000313" key="7">
    <source>
        <dbReference type="Proteomes" id="UP000215902"/>
    </source>
</evidence>
<dbReference type="GO" id="GO:0043813">
    <property type="term" value="F:phosphatidylinositol-3,5-bisphosphate 5-phosphatase activity"/>
    <property type="evidence" value="ECO:0007669"/>
    <property type="project" value="InterPro"/>
</dbReference>
<dbReference type="PANTHER" id="PTHR45738:SF5">
    <property type="entry name" value="POLYPHOSPHOINOSITIDE PHOSPHATASE"/>
    <property type="match status" value="1"/>
</dbReference>
<proteinExistence type="predicted"/>
<dbReference type="AlphaFoldDB" id="A0A267FE30"/>
<feature type="compositionally biased region" description="Pro residues" evidence="4">
    <location>
        <begin position="778"/>
        <end position="800"/>
    </location>
</feature>
<keyword evidence="3" id="KW-0472">Membrane</keyword>
<dbReference type="InterPro" id="IPR002013">
    <property type="entry name" value="SAC_dom"/>
</dbReference>
<evidence type="ECO:0000256" key="4">
    <source>
        <dbReference type="SAM" id="MobiDB-lite"/>
    </source>
</evidence>
<organism evidence="6 7">
    <name type="scientific">Macrostomum lignano</name>
    <dbReference type="NCBI Taxonomy" id="282301"/>
    <lineage>
        <taxon>Eukaryota</taxon>
        <taxon>Metazoa</taxon>
        <taxon>Spiralia</taxon>
        <taxon>Lophotrochozoa</taxon>
        <taxon>Platyhelminthes</taxon>
        <taxon>Rhabditophora</taxon>
        <taxon>Macrostomorpha</taxon>
        <taxon>Macrostomida</taxon>
        <taxon>Macrostomidae</taxon>
        <taxon>Macrostomum</taxon>
    </lineage>
</organism>
<accession>A0A267FE30</accession>
<feature type="non-terminal residue" evidence="6">
    <location>
        <position position="1"/>
    </location>
</feature>
<dbReference type="Pfam" id="PF02383">
    <property type="entry name" value="Syja_N"/>
    <property type="match status" value="1"/>
</dbReference>
<sequence length="892" mass="98734">SSSPLLSAQRWSSLELFSVYETASHYYVIGSDQAQTYFRLFKLSRTDKAEELNLFEDSYEYSLSEIHRFLQCFCAVQNAQSVATDQARQQQQQQKKASPLPEKCINGCGILGFVRFTEGYYLALVTRASVAAQLCEHTVHRIEEARLVCLHPSGRPQSSEEQRYVRQFGQVDLASNFYYCRSYDLMHTVQHNFTASPSDCSSSSTSSSNPACLPDQLNPDQLGQKWCWNLAWLTDRLSPGWQLRLLHGYIGQSSIDVCGRTVFATLIGRRSRRYAGTRYLKRGCDYQGNAANEVETEQVLHDPTSCSFALSRVTAFVQVRGSVPAIWSQDIQGVVTKPPPVTVHFTDSTCAFSGQHFCSLLARYGSPIQVVNLMKQQRRSQREVLLTQLLTQSVRYLNQFVPASRCLLFRHFDMARIQKQPGRSVLLEFAPIAADLLAANGLFCRQAGRTESVQLGVARTNCVDCLDRTNTAQYVLGLLAAGRQLDLLGLVDYKPDETPFNTQLDAVITNLYEDHGDALALQYGGSQLVHNVDTYRKLARTVWGSQRRRDLGQTLQRYINNTFTDTEKQQAISLFLGVFRPPPRNSGKPHLWELGSEAHLHSKPSSITGRRNTRAWCPDQLLAQLPYPSGQAPARHQQSAASTADPVVQLQRELAFHRLYQPWLLTLFPPPPDTAPKPLTIGSVGQPLRRLSVDQGQAERYSSVHKFAAAAAAAAAAAVSGSSSSLASSVQQQQQHQQSDSGADTDSLDAIEVASEASATAAAAAYPVWSLNSRTGSPAPPPPPPPPPSLAPPAPPPARDPAPYDCQRYSAYASFAAEFRLDQFEASRAAPAKAAFYDVYGDSSRTSLADMGLRDRQLCFDCVHVSVFGPSVSERDVRVYSQYIQPDLATYC</sequence>
<dbReference type="EMBL" id="NIVC01001117">
    <property type="protein sequence ID" value="PAA72051.1"/>
    <property type="molecule type" value="Genomic_DNA"/>
</dbReference>
<keyword evidence="2" id="KW-0378">Hydrolase</keyword>
<comment type="caution">
    <text evidence="6">The sequence shown here is derived from an EMBL/GenBank/DDBJ whole genome shotgun (WGS) entry which is preliminary data.</text>
</comment>
<comment type="subcellular location">
    <subcellularLocation>
        <location evidence="1">Endomembrane system</location>
    </subcellularLocation>
</comment>
<dbReference type="GO" id="GO:0046856">
    <property type="term" value="P:phosphatidylinositol dephosphorylation"/>
    <property type="evidence" value="ECO:0007669"/>
    <property type="project" value="InterPro"/>
</dbReference>
<evidence type="ECO:0000256" key="3">
    <source>
        <dbReference type="ARBA" id="ARBA00023136"/>
    </source>
</evidence>
<dbReference type="InterPro" id="IPR043573">
    <property type="entry name" value="Fig4-like"/>
</dbReference>
<dbReference type="OrthoDB" id="405996at2759"/>
<reference evidence="6 7" key="1">
    <citation type="submission" date="2017-06" db="EMBL/GenBank/DDBJ databases">
        <title>A platform for efficient transgenesis in Macrostomum lignano, a flatworm model organism for stem cell research.</title>
        <authorList>
            <person name="Berezikov E."/>
        </authorList>
    </citation>
    <scope>NUCLEOTIDE SEQUENCE [LARGE SCALE GENOMIC DNA]</scope>
    <source>
        <strain evidence="6">DV1</strain>
        <tissue evidence="6">Whole organism</tissue>
    </source>
</reference>
<dbReference type="Proteomes" id="UP000215902">
    <property type="component" value="Unassembled WGS sequence"/>
</dbReference>
<evidence type="ECO:0000256" key="2">
    <source>
        <dbReference type="ARBA" id="ARBA00022801"/>
    </source>
</evidence>
<keyword evidence="7" id="KW-1185">Reference proteome</keyword>
<gene>
    <name evidence="6" type="ORF">BOX15_Mlig016151g1</name>
</gene>
<name>A0A267FE30_9PLAT</name>
<dbReference type="PROSITE" id="PS50275">
    <property type="entry name" value="SAC"/>
    <property type="match status" value="1"/>
</dbReference>
<feature type="domain" description="SAC" evidence="5">
    <location>
        <begin position="168"/>
        <end position="525"/>
    </location>
</feature>
<evidence type="ECO:0000256" key="1">
    <source>
        <dbReference type="ARBA" id="ARBA00004308"/>
    </source>
</evidence>
<feature type="region of interest" description="Disordered" evidence="4">
    <location>
        <begin position="774"/>
        <end position="802"/>
    </location>
</feature>
<evidence type="ECO:0000313" key="6">
    <source>
        <dbReference type="EMBL" id="PAA72051.1"/>
    </source>
</evidence>